<reference evidence="12 13" key="1">
    <citation type="submission" date="2025-04" db="UniProtKB">
        <authorList>
            <consortium name="RefSeq"/>
        </authorList>
    </citation>
    <scope>IDENTIFICATION</scope>
    <source>
        <tissue evidence="12 13">Gonads</tissue>
    </source>
</reference>
<feature type="region of interest" description="Disordered" evidence="7">
    <location>
        <begin position="1036"/>
        <end position="1074"/>
    </location>
</feature>
<evidence type="ECO:0000313" key="12">
    <source>
        <dbReference type="RefSeq" id="XP_013417983.1"/>
    </source>
</evidence>
<dbReference type="GO" id="GO:0005737">
    <property type="term" value="C:cytoplasm"/>
    <property type="evidence" value="ECO:0007669"/>
    <property type="project" value="TreeGrafter"/>
</dbReference>
<evidence type="ECO:0000313" key="13">
    <source>
        <dbReference type="RefSeq" id="XP_013417984.1"/>
    </source>
</evidence>
<dbReference type="FunFam" id="3.30.2410.10:FF:000008">
    <property type="entry name" value="Putative E3 ubiquitin-protein ligase UBR5"/>
    <property type="match status" value="1"/>
</dbReference>
<dbReference type="STRING" id="7574.A0A1S3K5S0"/>
<dbReference type="SUPFAM" id="SSF56204">
    <property type="entry name" value="Hect, E3 ligase catalytic domain"/>
    <property type="match status" value="1"/>
</dbReference>
<dbReference type="PANTHER" id="PTHR46276:SF1">
    <property type="entry name" value="E3 UBIQUITIN-PROTEIN LIGASE UBR5"/>
    <property type="match status" value="1"/>
</dbReference>
<evidence type="ECO:0000256" key="1">
    <source>
        <dbReference type="ARBA" id="ARBA00022723"/>
    </source>
</evidence>
<gene>
    <name evidence="12 13" type="primary">LOC106179040</name>
</gene>
<keyword evidence="11" id="KW-1185">Reference proteome</keyword>
<evidence type="ECO:0000313" key="11">
    <source>
        <dbReference type="Proteomes" id="UP000085678"/>
    </source>
</evidence>
<dbReference type="InterPro" id="IPR047503">
    <property type="entry name" value="UBR-box_UBR5"/>
</dbReference>
<dbReference type="Gene3D" id="3.30.2160.10">
    <property type="entry name" value="Hect, E3 ligase catalytic domain"/>
    <property type="match status" value="1"/>
</dbReference>
<dbReference type="InterPro" id="IPR036053">
    <property type="entry name" value="PABP-dom"/>
</dbReference>
<evidence type="ECO:0000256" key="2">
    <source>
        <dbReference type="ARBA" id="ARBA00022771"/>
    </source>
</evidence>
<dbReference type="SMART" id="SM00119">
    <property type="entry name" value="HECTc"/>
    <property type="match status" value="1"/>
</dbReference>
<feature type="region of interest" description="Disordered" evidence="7">
    <location>
        <begin position="370"/>
        <end position="402"/>
    </location>
</feature>
<dbReference type="Gene3D" id="3.30.2410.10">
    <property type="entry name" value="Hect, E3 ligase catalytic domain"/>
    <property type="match status" value="1"/>
</dbReference>
<feature type="compositionally biased region" description="Pro residues" evidence="7">
    <location>
        <begin position="90"/>
        <end position="104"/>
    </location>
</feature>
<feature type="region of interest" description="Disordered" evidence="7">
    <location>
        <begin position="1252"/>
        <end position="1357"/>
    </location>
</feature>
<keyword evidence="4" id="KW-0862">Zinc</keyword>
<dbReference type="GO" id="GO:0008270">
    <property type="term" value="F:zinc ion binding"/>
    <property type="evidence" value="ECO:0007669"/>
    <property type="project" value="UniProtKB-KW"/>
</dbReference>
<accession>A0A1S3K5S0</accession>
<feature type="compositionally biased region" description="Acidic residues" evidence="7">
    <location>
        <begin position="681"/>
        <end position="697"/>
    </location>
</feature>
<evidence type="ECO:0000259" key="10">
    <source>
        <dbReference type="PROSITE" id="PS51309"/>
    </source>
</evidence>
<dbReference type="Gene3D" id="3.90.1750.10">
    <property type="entry name" value="Hect, E3 ligase catalytic domains"/>
    <property type="match status" value="2"/>
</dbReference>
<feature type="region of interest" description="Disordered" evidence="7">
    <location>
        <begin position="64"/>
        <end position="165"/>
    </location>
</feature>
<dbReference type="Pfam" id="PF00632">
    <property type="entry name" value="HECT"/>
    <property type="match status" value="1"/>
</dbReference>
<dbReference type="PANTHER" id="PTHR46276">
    <property type="entry name" value="E3 UBIQUITIN-PROTEIN LIGASE UBR5"/>
    <property type="match status" value="1"/>
</dbReference>
<feature type="region of interest" description="Disordered" evidence="7">
    <location>
        <begin position="1685"/>
        <end position="1706"/>
    </location>
</feature>
<dbReference type="Pfam" id="PF00658">
    <property type="entry name" value="MLLE"/>
    <property type="match status" value="1"/>
</dbReference>
<keyword evidence="2" id="KW-0863">Zinc-finger</keyword>
<protein>
    <submittedName>
        <fullName evidence="12">E3 ubiquitin-protein ligase UBR5 isoform X1</fullName>
    </submittedName>
    <submittedName>
        <fullName evidence="13">E3 ubiquitin-protein ligase UBR5 isoform X2</fullName>
    </submittedName>
</protein>
<dbReference type="Gene3D" id="1.10.1900.10">
    <property type="entry name" value="c-terminal domain of poly(a) binding protein"/>
    <property type="match status" value="1"/>
</dbReference>
<feature type="domain" description="HECT" evidence="8">
    <location>
        <begin position="1721"/>
        <end position="2005"/>
    </location>
</feature>
<dbReference type="SMART" id="SM00396">
    <property type="entry name" value="ZnF_UBR1"/>
    <property type="match status" value="1"/>
</dbReference>
<evidence type="ECO:0000256" key="6">
    <source>
        <dbReference type="PROSITE-ProRule" id="PRU00508"/>
    </source>
</evidence>
<dbReference type="RefSeq" id="XP_013417984.1">
    <property type="nucleotide sequence ID" value="XM_013562530.1"/>
</dbReference>
<feature type="compositionally biased region" description="Acidic residues" evidence="7">
    <location>
        <begin position="732"/>
        <end position="762"/>
    </location>
</feature>
<organism evidence="11 12">
    <name type="scientific">Lingula anatina</name>
    <name type="common">Brachiopod</name>
    <name type="synonym">Lingula unguis</name>
    <dbReference type="NCBI Taxonomy" id="7574"/>
    <lineage>
        <taxon>Eukaryota</taxon>
        <taxon>Metazoa</taxon>
        <taxon>Spiralia</taxon>
        <taxon>Lophotrochozoa</taxon>
        <taxon>Brachiopoda</taxon>
        <taxon>Linguliformea</taxon>
        <taxon>Lingulata</taxon>
        <taxon>Lingulida</taxon>
        <taxon>Linguloidea</taxon>
        <taxon>Lingulidae</taxon>
        <taxon>Lingula</taxon>
    </lineage>
</organism>
<dbReference type="FunFam" id="3.30.2160.10:FF:000006">
    <property type="entry name" value="E3 ubiquitin-protein ligase UBR5 isoform X2"/>
    <property type="match status" value="1"/>
</dbReference>
<feature type="compositionally biased region" description="Basic and acidic residues" evidence="7">
    <location>
        <begin position="1549"/>
        <end position="1577"/>
    </location>
</feature>
<proteinExistence type="predicted"/>
<feature type="region of interest" description="Disordered" evidence="7">
    <location>
        <begin position="588"/>
        <end position="609"/>
    </location>
</feature>
<evidence type="ECO:0000256" key="3">
    <source>
        <dbReference type="ARBA" id="ARBA00022786"/>
    </source>
</evidence>
<feature type="compositionally biased region" description="Polar residues" evidence="7">
    <location>
        <begin position="703"/>
        <end position="713"/>
    </location>
</feature>
<dbReference type="InterPro" id="IPR035983">
    <property type="entry name" value="Hect_E3_ubiquitin_ligase"/>
</dbReference>
<feature type="zinc finger region" description="UBR-type" evidence="6">
    <location>
        <begin position="258"/>
        <end position="326"/>
    </location>
</feature>
<dbReference type="RefSeq" id="XP_013417983.1">
    <property type="nucleotide sequence ID" value="XM_013562529.1"/>
</dbReference>
<feature type="region of interest" description="Disordered" evidence="7">
    <location>
        <begin position="641"/>
        <end position="713"/>
    </location>
</feature>
<evidence type="ECO:0000256" key="7">
    <source>
        <dbReference type="SAM" id="MobiDB-lite"/>
    </source>
</evidence>
<feature type="compositionally biased region" description="Gly residues" evidence="7">
    <location>
        <begin position="132"/>
        <end position="142"/>
    </location>
</feature>
<feature type="domain" description="PABC" evidence="10">
    <location>
        <begin position="1589"/>
        <end position="1666"/>
    </location>
</feature>
<feature type="region of interest" description="Disordered" evidence="7">
    <location>
        <begin position="799"/>
        <end position="819"/>
    </location>
</feature>
<feature type="compositionally biased region" description="Low complexity" evidence="7">
    <location>
        <begin position="1303"/>
        <end position="1356"/>
    </location>
</feature>
<dbReference type="GO" id="GO:0090263">
    <property type="term" value="P:positive regulation of canonical Wnt signaling pathway"/>
    <property type="evidence" value="ECO:0007669"/>
    <property type="project" value="TreeGrafter"/>
</dbReference>
<name>A0A1S3K5S0_LINAN</name>
<sequence>MSNKEENDPNSVTTATPSALSSAIEAINAVSSAVDALTSIHNRGSGSETADRLAARSVSLREMMRRATSAARAFSNMDPREQSGEREEPPPGLPIPTLSWPPDPQEFTPLRAEPEKPHSRPPSNPPTPGPGPSGSSGGGVGGTPLPETPLDPMSVPPVRLEEKERKSNSQQILKLICDSPVLQPYLFDLLSAKNAEGCTPFMQAVCCRAYTAALVIMDACKKVSTKDGRLDKDMLMLTIYPPGSSLDNSPLHVLCCNDTCSFTWTGAEHINQDIFECKTCGLLGTLCCCTECAQVCHKGHDCKLKRTSPTAYCDCWEKCKCKALIAGNQTARFDLLHRLLSDTDLVKHPNNRGENILLFLVQRVGRQQVEQRQYRPSRNRTAARKTPISETEPEMPDHDLEPPRFSRRALERILNDWTAVKAMMLTGAKQKASCTDLLFEDQAYLNSQSSTMRLDKFTHCLLVKCSVEMLDTLLTTMIREMQNDSVEGRKMEARDIARRFIRSVARVYVVLNVEMIPQTNRRRCIVVSQPMVKCKRSFQALITIAIEELCETADSLLAPVRMGVARPTAPFNMVASNIDAIQGSEEIFSVDPLPPRPSTDPFMQSPAYIPSPQRVNEAVQALDVDEDDVADVEEVDIVLGDQDEDQHSDQHSDQEDDVDVPLDSHSGPGGGQAREQADVAGESDMDLDLLAESESDSESSHSNQDNTSVQRSAVTAATAGSDAGVGSLAYFSEEEGESSNQDDDDESEAAESEEHDQDDTGFIDEQLERRSTTGTGGQRIFLTPQTMQWAVRERQPAATPTFTNPVTMGTAGGATTGSSGLIYIDPSTLRHNNRRITTTNQTTTKESDITVSTTASQLARAFGIVIRQISDLLTILQDYHALAPNLPRTLDIQYQEMMELQMHVEHRLKETWDWLITIMDSTEAQLRYGSIVSGNTDPAHAAHPMHGTFLRTQRERKAEQPARTDGNSARRDFLNYALSLMRSHNDEQSDAMPIIDISALKHVAFVLDSLVYYMRSGADTETDVIKDGASIYSWQEHDENDNDEHEDDPISNTISMETDSVEGDGEGASKVGRKHPFFQRSDSTTFLGCPAPDPFSTPLVEALPMADIPHLLQPNSRREELFGNPRQPFSTNQMGYGGNGDAAMQSPFDRLPTHLSLSTRCAADTKSSQLVAPSHTNMASEVPPCSAGPSTASTESMAGGVAGGASSSTSVIVRPSLAPVAPSQHGGSTSSGVAPSMSLGALLHDIQSVPQDLSKKGGATERGSIPPLLSQSSPVSQPSVIVHAGSSQTSLLPPGGGGGAGSIGRMTGEVSASQSFSTSSLSGGTSASQSATSSSGEPGSSVSESSVPLPSSSLQSDTTVDLVGANENVSNTVVVETSSVQPNISTARTQNTLGQMVSHDILLGRWRLTLDLFGRVFCDDVGAEPGSVISELGGFPVKESRFRRDMEKLRNSQQRDLSLEVERDRNSLIQQTVKQLNTHYNRKTGTEQPLAVHRIKVAFKDEPGEGSGVARSFYTAFAQAVTSSEKLPSLEGCLVGTKGMQYNLMQRLRSRERERERERERLRNLSRQRSREARRALNYDAPPFYLPTDGGTQDSTTDTDHFSAHRRQLGERLFPKVANLQPSLAPKITGMLLELSPAQLLMLLASEESLRQRVDEAVDIIMTHGREMNADALLDLDIFNLSADKTKKSGSSAGSRASDLEEEEDDSAALFWQPGKRGFYSPRPGKNSLERLNLFRNVGRIIGLCLLQNDMCPLFLNRHVIKYILGRRIGWHDLAFFDPVMYESLRQLVLDSETKDASLMFAALDLTFSVELSLEEGGETVELLPGGAEIEVNAQNVHDYVRRYAEYRMVRVAEKAMESMRQGVFDVIPKNGLDTLTAEDFRLLLNGVGDIDVQSLISYTSFNDESGEGGEKVQRFKRWFWSVVEKMTNHERQDLVYFWTSSPALPASEEGFQPMPTITVRPADDNHLPTANTCISRLYIPLYSSKVILRSKLLMAIKTKAFGFV</sequence>
<dbReference type="InterPro" id="IPR002004">
    <property type="entry name" value="PABP_HYD_C"/>
</dbReference>
<dbReference type="PROSITE" id="PS51309">
    <property type="entry name" value="PABC"/>
    <property type="match status" value="1"/>
</dbReference>
<dbReference type="CDD" id="cd19675">
    <property type="entry name" value="UBR-box_UBR5"/>
    <property type="match status" value="1"/>
</dbReference>
<feature type="region of interest" description="Disordered" evidence="7">
    <location>
        <begin position="1548"/>
        <end position="1600"/>
    </location>
</feature>
<feature type="region of interest" description="Disordered" evidence="7">
    <location>
        <begin position="732"/>
        <end position="764"/>
    </location>
</feature>
<feature type="compositionally biased region" description="Basic and acidic residues" evidence="7">
    <location>
        <begin position="78"/>
        <end position="89"/>
    </location>
</feature>
<evidence type="ECO:0000259" key="8">
    <source>
        <dbReference type="PROSITE" id="PS50237"/>
    </source>
</evidence>
<dbReference type="Proteomes" id="UP000085678">
    <property type="component" value="Unplaced"/>
</dbReference>
<dbReference type="PROSITE" id="PS50237">
    <property type="entry name" value="HECT"/>
    <property type="match status" value="1"/>
</dbReference>
<dbReference type="KEGG" id="lak:106179040"/>
<dbReference type="GO" id="GO:0005634">
    <property type="term" value="C:nucleus"/>
    <property type="evidence" value="ECO:0007669"/>
    <property type="project" value="TreeGrafter"/>
</dbReference>
<dbReference type="GO" id="GO:0000209">
    <property type="term" value="P:protein polyubiquitination"/>
    <property type="evidence" value="ECO:0007669"/>
    <property type="project" value="TreeGrafter"/>
</dbReference>
<feature type="active site" description="Glycyl thioester intermediate" evidence="5">
    <location>
        <position position="1974"/>
    </location>
</feature>
<dbReference type="PROSITE" id="PS51157">
    <property type="entry name" value="ZF_UBR"/>
    <property type="match status" value="1"/>
</dbReference>
<feature type="compositionally biased region" description="Acidic residues" evidence="7">
    <location>
        <begin position="1038"/>
        <end position="1049"/>
    </location>
</feature>
<dbReference type="GO" id="GO:0003723">
    <property type="term" value="F:RNA binding"/>
    <property type="evidence" value="ECO:0007669"/>
    <property type="project" value="InterPro"/>
</dbReference>
<dbReference type="GO" id="GO:0034450">
    <property type="term" value="F:ubiquitin-ubiquitin ligase activity"/>
    <property type="evidence" value="ECO:0007669"/>
    <property type="project" value="TreeGrafter"/>
</dbReference>
<feature type="region of interest" description="Disordered" evidence="7">
    <location>
        <begin position="1172"/>
        <end position="1207"/>
    </location>
</feature>
<dbReference type="OrthoDB" id="298098at2759"/>
<dbReference type="SUPFAM" id="SSF63570">
    <property type="entry name" value="PABC (PABP) domain"/>
    <property type="match status" value="1"/>
</dbReference>
<keyword evidence="3 5" id="KW-0833">Ubl conjugation pathway</keyword>
<evidence type="ECO:0000256" key="4">
    <source>
        <dbReference type="ARBA" id="ARBA00022833"/>
    </source>
</evidence>
<feature type="domain" description="UBR-type" evidence="9">
    <location>
        <begin position="258"/>
        <end position="326"/>
    </location>
</feature>
<dbReference type="SMART" id="SM00517">
    <property type="entry name" value="PolyA"/>
    <property type="match status" value="1"/>
</dbReference>
<dbReference type="InterPro" id="IPR000569">
    <property type="entry name" value="HECT_dom"/>
</dbReference>
<dbReference type="InterPro" id="IPR003126">
    <property type="entry name" value="Znf_UBR"/>
</dbReference>
<evidence type="ECO:0000256" key="5">
    <source>
        <dbReference type="PROSITE-ProRule" id="PRU00104"/>
    </source>
</evidence>
<keyword evidence="1" id="KW-0479">Metal-binding</keyword>
<feature type="compositionally biased region" description="Low complexity" evidence="7">
    <location>
        <begin position="1264"/>
        <end position="1293"/>
    </location>
</feature>
<feature type="compositionally biased region" description="Pro residues" evidence="7">
    <location>
        <begin position="120"/>
        <end position="131"/>
    </location>
</feature>
<evidence type="ECO:0000259" key="9">
    <source>
        <dbReference type="PROSITE" id="PS51157"/>
    </source>
</evidence>
<dbReference type="GeneID" id="106179040"/>